<organism evidence="1 2">
    <name type="scientific">Trichoglossum hirsutum</name>
    <dbReference type="NCBI Taxonomy" id="265104"/>
    <lineage>
        <taxon>Eukaryota</taxon>
        <taxon>Fungi</taxon>
        <taxon>Dikarya</taxon>
        <taxon>Ascomycota</taxon>
        <taxon>Pezizomycotina</taxon>
        <taxon>Geoglossomycetes</taxon>
        <taxon>Geoglossales</taxon>
        <taxon>Geoglossaceae</taxon>
        <taxon>Trichoglossum</taxon>
    </lineage>
</organism>
<name>A0A9P8LBC4_9PEZI</name>
<feature type="non-terminal residue" evidence="1">
    <location>
        <position position="1"/>
    </location>
</feature>
<evidence type="ECO:0000313" key="2">
    <source>
        <dbReference type="Proteomes" id="UP000750711"/>
    </source>
</evidence>
<sequence>IEAVATEELRLPASECIPYLDDVATGEVCGAAGLRQTVTQSGVCVAHIGGGSGQGERGQRERDSDELGELHGFGWEFNDRDTS</sequence>
<comment type="caution">
    <text evidence="1">The sequence shown here is derived from an EMBL/GenBank/DDBJ whole genome shotgun (WGS) entry which is preliminary data.</text>
</comment>
<dbReference type="AlphaFoldDB" id="A0A9P8LBC4"/>
<protein>
    <submittedName>
        <fullName evidence="1">Uncharacterized protein</fullName>
    </submittedName>
</protein>
<dbReference type="EMBL" id="JAGHQM010000626">
    <property type="protein sequence ID" value="KAH0559328.1"/>
    <property type="molecule type" value="Genomic_DNA"/>
</dbReference>
<proteinExistence type="predicted"/>
<accession>A0A9P8LBC4</accession>
<keyword evidence="2" id="KW-1185">Reference proteome</keyword>
<reference evidence="1" key="1">
    <citation type="submission" date="2021-03" db="EMBL/GenBank/DDBJ databases">
        <title>Comparative genomics and phylogenomic investigation of the class Geoglossomycetes provide insights into ecological specialization and systematics.</title>
        <authorList>
            <person name="Melie T."/>
            <person name="Pirro S."/>
            <person name="Miller A.N."/>
            <person name="Quandt A."/>
        </authorList>
    </citation>
    <scope>NUCLEOTIDE SEQUENCE</scope>
    <source>
        <strain evidence="1">CAQ_001_2017</strain>
    </source>
</reference>
<dbReference type="Proteomes" id="UP000750711">
    <property type="component" value="Unassembled WGS sequence"/>
</dbReference>
<gene>
    <name evidence="1" type="ORF">GP486_004159</name>
</gene>
<evidence type="ECO:0000313" key="1">
    <source>
        <dbReference type="EMBL" id="KAH0559328.1"/>
    </source>
</evidence>